<reference evidence="3" key="1">
    <citation type="journal article" date="2019" name="Int. J. Syst. Evol. Microbiol.">
        <title>The Global Catalogue of Microorganisms (GCM) 10K type strain sequencing project: providing services to taxonomists for standard genome sequencing and annotation.</title>
        <authorList>
            <consortium name="The Broad Institute Genomics Platform"/>
            <consortium name="The Broad Institute Genome Sequencing Center for Infectious Disease"/>
            <person name="Wu L."/>
            <person name="Ma J."/>
        </authorList>
    </citation>
    <scope>NUCLEOTIDE SEQUENCE [LARGE SCALE GENOMIC DNA]</scope>
    <source>
        <strain evidence="3">CCUG 60214</strain>
    </source>
</reference>
<comment type="caution">
    <text evidence="2">The sequence shown here is derived from an EMBL/GenBank/DDBJ whole genome shotgun (WGS) entry which is preliminary data.</text>
</comment>
<feature type="region of interest" description="Disordered" evidence="1">
    <location>
        <begin position="282"/>
        <end position="319"/>
    </location>
</feature>
<dbReference type="Proteomes" id="UP001597168">
    <property type="component" value="Unassembled WGS sequence"/>
</dbReference>
<proteinExistence type="predicted"/>
<accession>A0ABW3QT04</accession>
<gene>
    <name evidence="2" type="ORF">ACFQ3T_12390</name>
</gene>
<feature type="compositionally biased region" description="Basic and acidic residues" evidence="1">
    <location>
        <begin position="301"/>
        <end position="310"/>
    </location>
</feature>
<dbReference type="EMBL" id="JBHTLK010000050">
    <property type="protein sequence ID" value="MFD1147926.1"/>
    <property type="molecule type" value="Genomic_DNA"/>
</dbReference>
<evidence type="ECO:0000256" key="1">
    <source>
        <dbReference type="SAM" id="MobiDB-lite"/>
    </source>
</evidence>
<name>A0ABW3QT04_9PSEU</name>
<protein>
    <submittedName>
        <fullName evidence="2">Uncharacterized protein</fullName>
    </submittedName>
</protein>
<keyword evidence="3" id="KW-1185">Reference proteome</keyword>
<evidence type="ECO:0000313" key="3">
    <source>
        <dbReference type="Proteomes" id="UP001597168"/>
    </source>
</evidence>
<sequence length="319" mass="35833">MSSRPWPDFRPGPLGSVGAWWRRLRARPNAEQYTFVPASTSHQHPFESPLPSAVYGLDFHAKMTIHWRVDLTTGVRHNAPRSAAVNDIIHRAKALTERAMLVHHAPLQHQLGAELAAERQVEGTHVWVRAEGVELTVDEQDLAMARKHIELLQTTTMRQAERDAERAEIKYLRDEVLTDLSSATIWWLVRNGYQVEQAVALSRHLAELVGIASQRRDQHWADTLVTSFESALPRLDDGHRADVRLHLAKALGIYGGSGVAAEFAEQIGLAEHERQLAERERQLAEHQLGHGPQHQLPQQEGHGRPADLGHRQNGAKPLP</sequence>
<evidence type="ECO:0000313" key="2">
    <source>
        <dbReference type="EMBL" id="MFD1147926.1"/>
    </source>
</evidence>
<organism evidence="2 3">
    <name type="scientific">Saccharothrix hoggarensis</name>
    <dbReference type="NCBI Taxonomy" id="913853"/>
    <lineage>
        <taxon>Bacteria</taxon>
        <taxon>Bacillati</taxon>
        <taxon>Actinomycetota</taxon>
        <taxon>Actinomycetes</taxon>
        <taxon>Pseudonocardiales</taxon>
        <taxon>Pseudonocardiaceae</taxon>
        <taxon>Saccharothrix</taxon>
    </lineage>
</organism>
<dbReference type="RefSeq" id="WP_380723387.1">
    <property type="nucleotide sequence ID" value="NZ_JBHTLK010000050.1"/>
</dbReference>